<organism evidence="3 4">
    <name type="scientific">Nocardia thailandica</name>
    <dbReference type="NCBI Taxonomy" id="257275"/>
    <lineage>
        <taxon>Bacteria</taxon>
        <taxon>Bacillati</taxon>
        <taxon>Actinomycetota</taxon>
        <taxon>Actinomycetes</taxon>
        <taxon>Mycobacteriales</taxon>
        <taxon>Nocardiaceae</taxon>
        <taxon>Nocardia</taxon>
    </lineage>
</organism>
<comment type="caution">
    <text evidence="3">The sequence shown here is derived from an EMBL/GenBank/DDBJ whole genome shotgun (WGS) entry which is preliminary data.</text>
</comment>
<dbReference type="Pfam" id="PF04101">
    <property type="entry name" value="Glyco_tran_28_C"/>
    <property type="match status" value="1"/>
</dbReference>
<dbReference type="SUPFAM" id="SSF53756">
    <property type="entry name" value="UDP-Glycosyltransferase/glycogen phosphorylase"/>
    <property type="match status" value="1"/>
</dbReference>
<protein>
    <submittedName>
        <fullName evidence="3">Glycosyltransferase</fullName>
    </submittedName>
</protein>
<evidence type="ECO:0000313" key="3">
    <source>
        <dbReference type="EMBL" id="MFF0547133.1"/>
    </source>
</evidence>
<dbReference type="Proteomes" id="UP001601444">
    <property type="component" value="Unassembled WGS sequence"/>
</dbReference>
<name>A0ABW6PXP8_9NOCA</name>
<evidence type="ECO:0000259" key="2">
    <source>
        <dbReference type="Pfam" id="PF04101"/>
    </source>
</evidence>
<dbReference type="PANTHER" id="PTHR21015">
    <property type="entry name" value="UDP-N-ACETYLGLUCOSAMINE--N-ACETYLMURAMYL-(PENTAPEPTIDE) PYROPHOSPHORYL-UNDECAPRENOL N-ACETYLGLUCOSAMINE TRANSFERASE 1"/>
    <property type="match status" value="1"/>
</dbReference>
<keyword evidence="4" id="KW-1185">Reference proteome</keyword>
<keyword evidence="1" id="KW-0808">Transferase</keyword>
<dbReference type="RefSeq" id="WP_387703281.1">
    <property type="nucleotide sequence ID" value="NZ_JBIAMX010000032.1"/>
</dbReference>
<sequence>MIGYYIHHHGSGHLARAECVAAHLRSPVTALTSLPVGDTAFDDVVRLPRDDSATEVSDPTAAGLLHWVPVGDSGLRARMAAVAAWIDRARPAAIVADVSVEVALLARLHGVPVITMVLPGERTDTPHRLVHQLADALVAAWPREVYDPAWLHEHRAKTHYVGGISRFAAAAKPPRHGARRPAVLVLAGRGGSAFTPALIERCARRHDRYRWSALGVGDWTDDPWPRLCAADVIVSHAGQGAVADIAAAARPAVLIPAPRPFGEQRATAAALGAAGLAVTVEDLPHDDRWPDLLERARRLDTGRWRRWSVEGAAARAAAVVERVADRRVAA</sequence>
<dbReference type="PANTHER" id="PTHR21015:SF22">
    <property type="entry name" value="GLYCOSYLTRANSFERASE"/>
    <property type="match status" value="1"/>
</dbReference>
<evidence type="ECO:0000256" key="1">
    <source>
        <dbReference type="ARBA" id="ARBA00022679"/>
    </source>
</evidence>
<dbReference type="InterPro" id="IPR007235">
    <property type="entry name" value="Glyco_trans_28_C"/>
</dbReference>
<dbReference type="EMBL" id="JBIAMX010000032">
    <property type="protein sequence ID" value="MFF0547133.1"/>
    <property type="molecule type" value="Genomic_DNA"/>
</dbReference>
<dbReference type="Gene3D" id="3.40.50.2000">
    <property type="entry name" value="Glycogen Phosphorylase B"/>
    <property type="match status" value="1"/>
</dbReference>
<reference evidence="3 4" key="1">
    <citation type="submission" date="2024-10" db="EMBL/GenBank/DDBJ databases">
        <title>The Natural Products Discovery Center: Release of the First 8490 Sequenced Strains for Exploring Actinobacteria Biosynthetic Diversity.</title>
        <authorList>
            <person name="Kalkreuter E."/>
            <person name="Kautsar S.A."/>
            <person name="Yang D."/>
            <person name="Bader C.D."/>
            <person name="Teijaro C.N."/>
            <person name="Fluegel L."/>
            <person name="Davis C.M."/>
            <person name="Simpson J.R."/>
            <person name="Lauterbach L."/>
            <person name="Steele A.D."/>
            <person name="Gui C."/>
            <person name="Meng S."/>
            <person name="Li G."/>
            <person name="Viehrig K."/>
            <person name="Ye F."/>
            <person name="Su P."/>
            <person name="Kiefer A.F."/>
            <person name="Nichols A."/>
            <person name="Cepeda A.J."/>
            <person name="Yan W."/>
            <person name="Fan B."/>
            <person name="Jiang Y."/>
            <person name="Adhikari A."/>
            <person name="Zheng C.-J."/>
            <person name="Schuster L."/>
            <person name="Cowan T.M."/>
            <person name="Smanski M.J."/>
            <person name="Chevrette M.G."/>
            <person name="De Carvalho L.P.S."/>
            <person name="Shen B."/>
        </authorList>
    </citation>
    <scope>NUCLEOTIDE SEQUENCE [LARGE SCALE GENOMIC DNA]</scope>
    <source>
        <strain evidence="3 4">NPDC004045</strain>
    </source>
</reference>
<feature type="domain" description="Glycosyl transferase family 28 C-terminal" evidence="2">
    <location>
        <begin position="226"/>
        <end position="281"/>
    </location>
</feature>
<evidence type="ECO:0000313" key="4">
    <source>
        <dbReference type="Proteomes" id="UP001601444"/>
    </source>
</evidence>
<proteinExistence type="predicted"/>
<accession>A0ABW6PXP8</accession>
<gene>
    <name evidence="3" type="ORF">ACFYTF_30285</name>
</gene>